<dbReference type="EMBL" id="CAJDYZ010013193">
    <property type="protein sequence ID" value="CAD1480942.1"/>
    <property type="molecule type" value="Genomic_DNA"/>
</dbReference>
<keyword evidence="6" id="KW-0418">Kinase</keyword>
<feature type="transmembrane region" description="Helical" evidence="10">
    <location>
        <begin position="63"/>
        <end position="80"/>
    </location>
</feature>
<evidence type="ECO:0000256" key="6">
    <source>
        <dbReference type="ARBA" id="ARBA00022777"/>
    </source>
</evidence>
<evidence type="ECO:0000256" key="10">
    <source>
        <dbReference type="SAM" id="Phobius"/>
    </source>
</evidence>
<evidence type="ECO:0000256" key="2">
    <source>
        <dbReference type="ARBA" id="ARBA00010794"/>
    </source>
</evidence>
<protein>
    <recommendedName>
        <fullName evidence="3">dolichol kinase</fullName>
        <ecNumber evidence="3">2.7.1.108</ecNumber>
    </recommendedName>
</protein>
<feature type="transmembrane region" description="Helical" evidence="10">
    <location>
        <begin position="279"/>
        <end position="301"/>
    </location>
</feature>
<organism evidence="11 12">
    <name type="scientific">Heterotrigona itama</name>
    <dbReference type="NCBI Taxonomy" id="395501"/>
    <lineage>
        <taxon>Eukaryota</taxon>
        <taxon>Metazoa</taxon>
        <taxon>Ecdysozoa</taxon>
        <taxon>Arthropoda</taxon>
        <taxon>Hexapoda</taxon>
        <taxon>Insecta</taxon>
        <taxon>Pterygota</taxon>
        <taxon>Neoptera</taxon>
        <taxon>Endopterygota</taxon>
        <taxon>Hymenoptera</taxon>
        <taxon>Apocrita</taxon>
        <taxon>Aculeata</taxon>
        <taxon>Apoidea</taxon>
        <taxon>Anthophila</taxon>
        <taxon>Apidae</taxon>
        <taxon>Heterotrigona</taxon>
    </lineage>
</organism>
<proteinExistence type="inferred from homology"/>
<comment type="similarity">
    <text evidence="2">Belongs to the polyprenol kinase family.</text>
</comment>
<comment type="caution">
    <text evidence="11">The sequence shown here is derived from an EMBL/GenBank/DDBJ whole genome shotgun (WGS) entry which is preliminary data.</text>
</comment>
<feature type="non-terminal residue" evidence="11">
    <location>
        <position position="1"/>
    </location>
</feature>
<reference evidence="11" key="1">
    <citation type="submission" date="2020-07" db="EMBL/GenBank/DDBJ databases">
        <authorList>
            <person name="Nazaruddin N."/>
        </authorList>
    </citation>
    <scope>NUCLEOTIDE SEQUENCE</scope>
</reference>
<comment type="subcellular location">
    <subcellularLocation>
        <location evidence="1">Endoplasmic reticulum membrane</location>
        <topology evidence="1">Multi-pass membrane protein</topology>
    </subcellularLocation>
</comment>
<dbReference type="Proteomes" id="UP000752696">
    <property type="component" value="Unassembled WGS sequence"/>
</dbReference>
<feature type="transmembrane region" description="Helical" evidence="10">
    <location>
        <begin position="321"/>
        <end position="340"/>
    </location>
</feature>
<feature type="transmembrane region" description="Helical" evidence="10">
    <location>
        <begin position="112"/>
        <end position="135"/>
    </location>
</feature>
<evidence type="ECO:0000256" key="8">
    <source>
        <dbReference type="ARBA" id="ARBA00022989"/>
    </source>
</evidence>
<dbReference type="OrthoDB" id="377083at2759"/>
<keyword evidence="4" id="KW-0808">Transferase</keyword>
<keyword evidence="9 10" id="KW-0472">Membrane</keyword>
<dbReference type="AlphaFoldDB" id="A0A6V7HK58"/>
<evidence type="ECO:0000256" key="4">
    <source>
        <dbReference type="ARBA" id="ARBA00022679"/>
    </source>
</evidence>
<evidence type="ECO:0000313" key="12">
    <source>
        <dbReference type="Proteomes" id="UP000752696"/>
    </source>
</evidence>
<evidence type="ECO:0000256" key="9">
    <source>
        <dbReference type="ARBA" id="ARBA00023136"/>
    </source>
</evidence>
<dbReference type="GO" id="GO:0005789">
    <property type="term" value="C:endoplasmic reticulum membrane"/>
    <property type="evidence" value="ECO:0007669"/>
    <property type="project" value="UniProtKB-SubCell"/>
</dbReference>
<dbReference type="PANTHER" id="PTHR13205">
    <property type="entry name" value="TRANSMEMBRANE PROTEIN 15-RELATED"/>
    <property type="match status" value="1"/>
</dbReference>
<evidence type="ECO:0000256" key="1">
    <source>
        <dbReference type="ARBA" id="ARBA00004477"/>
    </source>
</evidence>
<gene>
    <name evidence="11" type="ORF">MHI_LOCUS972250</name>
</gene>
<feature type="transmembrane region" description="Helical" evidence="10">
    <location>
        <begin position="28"/>
        <end position="51"/>
    </location>
</feature>
<keyword evidence="5 10" id="KW-0812">Transmembrane</keyword>
<feature type="transmembrane region" description="Helical" evidence="10">
    <location>
        <begin position="7"/>
        <end position="22"/>
    </location>
</feature>
<feature type="transmembrane region" description="Helical" evidence="10">
    <location>
        <begin position="155"/>
        <end position="181"/>
    </location>
</feature>
<keyword evidence="8 10" id="KW-1133">Transmembrane helix</keyword>
<keyword evidence="12" id="KW-1185">Reference proteome</keyword>
<name>A0A6V7HK58_9HYME</name>
<dbReference type="EC" id="2.7.1.108" evidence="3"/>
<sequence>IKANSGLWLGTLVGLSAILTLLKEDASYSEICLIVGLTGIGLVISSICLYLRLSTEKVTVKDFQAIYFLPAIITSLLYHFVVNKGLLVSVTWGLGIGSLGTWGILQLMSTFPYCFTIGEATAVMHGCILFLMSVVTNLPLRYHLPPIHDDDIATVFLQIILIGYWALCLLLGVLVVIYQILLNIQATTSTRKIFHLLAVLVYIPGLIYEHVLLYLASGIIMGLFIFLELMRYLQISPFGEALQQGFSVFADEKDNLISLTPLYLFCGLSFPLWMPTNNLSLPVLLSGILTVGVGDTVASFVGSRWGYHKWANSNKSVEGTVACILSQIGLICILAFMGYIDNGWLVLQSLLSSIALSFIEAQTNQVDNLALPLL</sequence>
<feature type="transmembrane region" description="Helical" evidence="10">
    <location>
        <begin position="86"/>
        <end position="105"/>
    </location>
</feature>
<evidence type="ECO:0000256" key="7">
    <source>
        <dbReference type="ARBA" id="ARBA00022824"/>
    </source>
</evidence>
<dbReference type="GO" id="GO:0043048">
    <property type="term" value="P:dolichyl monophosphate biosynthetic process"/>
    <property type="evidence" value="ECO:0007669"/>
    <property type="project" value="TreeGrafter"/>
</dbReference>
<feature type="non-terminal residue" evidence="11">
    <location>
        <position position="374"/>
    </location>
</feature>
<evidence type="ECO:0000256" key="5">
    <source>
        <dbReference type="ARBA" id="ARBA00022692"/>
    </source>
</evidence>
<evidence type="ECO:0000256" key="3">
    <source>
        <dbReference type="ARBA" id="ARBA00012132"/>
    </source>
</evidence>
<dbReference type="GO" id="GO:0004168">
    <property type="term" value="F:dolichol kinase activity"/>
    <property type="evidence" value="ECO:0007669"/>
    <property type="project" value="UniProtKB-EC"/>
</dbReference>
<dbReference type="PANTHER" id="PTHR13205:SF15">
    <property type="entry name" value="DOLICHOL KINASE"/>
    <property type="match status" value="1"/>
</dbReference>
<accession>A0A6V7HK58</accession>
<keyword evidence="7" id="KW-0256">Endoplasmic reticulum</keyword>
<evidence type="ECO:0000313" key="11">
    <source>
        <dbReference type="EMBL" id="CAD1480942.1"/>
    </source>
</evidence>
<dbReference type="InterPro" id="IPR032974">
    <property type="entry name" value="Polypren_kinase"/>
</dbReference>